<reference evidence="2" key="1">
    <citation type="journal article" date="2023" name="bioRxiv">
        <title>Complete genome of the Medicago anthracnose fungus, Colletotrichum destructivum, reveals a mini-chromosome-like region within a core chromosome.</title>
        <authorList>
            <person name="Lapalu N."/>
            <person name="Simon A."/>
            <person name="Lu A."/>
            <person name="Plaumann P.-L."/>
            <person name="Amselem J."/>
            <person name="Pigne S."/>
            <person name="Auger A."/>
            <person name="Koch C."/>
            <person name="Dallery J.-F."/>
            <person name="O'Connell R.J."/>
        </authorList>
    </citation>
    <scope>NUCLEOTIDE SEQUENCE [LARGE SCALE GENOMIC DNA]</scope>
    <source>
        <strain evidence="2">CBS 520.97</strain>
    </source>
</reference>
<dbReference type="KEGG" id="cdet:87944975"/>
<dbReference type="Proteomes" id="UP001322277">
    <property type="component" value="Chromosome 5"/>
</dbReference>
<dbReference type="GeneID" id="87944975"/>
<evidence type="ECO:0000313" key="2">
    <source>
        <dbReference type="Proteomes" id="UP001322277"/>
    </source>
</evidence>
<sequence>MGRQVGHSKAREKPRHSFLVFPPYSHRGTNITWVLRYLLPLPPKTTAPTSILTANGRGPYSCRAHCGNYVDNIRSNSLTHTCIASHPSPRRVGTYYITALEQYLPLESAVIVSVYSCVAHWFMCARVCA</sequence>
<protein>
    <submittedName>
        <fullName evidence="1">Uncharacterized protein</fullName>
    </submittedName>
</protein>
<proteinExistence type="predicted"/>
<name>A0AAX4IKA4_9PEZI</name>
<keyword evidence="2" id="KW-1185">Reference proteome</keyword>
<dbReference type="EMBL" id="CP137309">
    <property type="protein sequence ID" value="WQF83458.1"/>
    <property type="molecule type" value="Genomic_DNA"/>
</dbReference>
<dbReference type="AlphaFoldDB" id="A0AAX4IKA4"/>
<dbReference type="RefSeq" id="XP_062780682.1">
    <property type="nucleotide sequence ID" value="XM_062924631.1"/>
</dbReference>
<organism evidence="1 2">
    <name type="scientific">Colletotrichum destructivum</name>
    <dbReference type="NCBI Taxonomy" id="34406"/>
    <lineage>
        <taxon>Eukaryota</taxon>
        <taxon>Fungi</taxon>
        <taxon>Dikarya</taxon>
        <taxon>Ascomycota</taxon>
        <taxon>Pezizomycotina</taxon>
        <taxon>Sordariomycetes</taxon>
        <taxon>Hypocreomycetidae</taxon>
        <taxon>Glomerellales</taxon>
        <taxon>Glomerellaceae</taxon>
        <taxon>Colletotrichum</taxon>
        <taxon>Colletotrichum destructivum species complex</taxon>
    </lineage>
</organism>
<gene>
    <name evidence="1" type="ORF">CDEST_08472</name>
</gene>
<evidence type="ECO:0000313" key="1">
    <source>
        <dbReference type="EMBL" id="WQF83458.1"/>
    </source>
</evidence>
<accession>A0AAX4IKA4</accession>